<feature type="domain" description="HTH araC/xylS-type" evidence="5">
    <location>
        <begin position="13"/>
        <end position="112"/>
    </location>
</feature>
<dbReference type="PROSITE" id="PS01124">
    <property type="entry name" value="HTH_ARAC_FAMILY_2"/>
    <property type="match status" value="1"/>
</dbReference>
<keyword evidence="1" id="KW-0805">Transcription regulation</keyword>
<feature type="transmembrane region" description="Helical" evidence="4">
    <location>
        <begin position="138"/>
        <end position="156"/>
    </location>
</feature>
<dbReference type="Pfam" id="PF13181">
    <property type="entry name" value="TPR_8"/>
    <property type="match status" value="2"/>
</dbReference>
<evidence type="ECO:0000313" key="6">
    <source>
        <dbReference type="EMBL" id="GET34780.1"/>
    </source>
</evidence>
<gene>
    <name evidence="6" type="ORF">PbJCM13498_36430</name>
</gene>
<dbReference type="PANTHER" id="PTHR43280:SF2">
    <property type="entry name" value="HTH-TYPE TRANSCRIPTIONAL REGULATOR EXSA"/>
    <property type="match status" value="1"/>
</dbReference>
<dbReference type="SMART" id="SM00028">
    <property type="entry name" value="TPR"/>
    <property type="match status" value="5"/>
</dbReference>
<dbReference type="GO" id="GO:0003700">
    <property type="term" value="F:DNA-binding transcription factor activity"/>
    <property type="evidence" value="ECO:0007669"/>
    <property type="project" value="InterPro"/>
</dbReference>
<dbReference type="Proteomes" id="UP000391834">
    <property type="component" value="Unassembled WGS sequence"/>
</dbReference>
<dbReference type="InterPro" id="IPR018060">
    <property type="entry name" value="HTH_AraC"/>
</dbReference>
<dbReference type="RefSeq" id="WP_025865445.1">
    <property type="nucleotide sequence ID" value="NZ_BLAX01000001.1"/>
</dbReference>
<dbReference type="OrthoDB" id="9779074at2"/>
<keyword evidence="4" id="KW-0812">Transmembrane</keyword>
<keyword evidence="2" id="KW-0238">DNA-binding</keyword>
<evidence type="ECO:0000256" key="3">
    <source>
        <dbReference type="ARBA" id="ARBA00023163"/>
    </source>
</evidence>
<keyword evidence="7" id="KW-1185">Reference proteome</keyword>
<dbReference type="SUPFAM" id="SSF46689">
    <property type="entry name" value="Homeodomain-like"/>
    <property type="match status" value="1"/>
</dbReference>
<reference evidence="6 7" key="1">
    <citation type="submission" date="2019-10" db="EMBL/GenBank/DDBJ databases">
        <title>Prolixibacter strains distinguished by the presence of nitrate reductase genes were adept at nitrate-dependent anaerobic corrosion of metallic iron and carbon steel.</title>
        <authorList>
            <person name="Iino T."/>
            <person name="Shono N."/>
            <person name="Ito K."/>
            <person name="Nakamura R."/>
            <person name="Sueoka K."/>
            <person name="Harayama S."/>
            <person name="Ohkuma M."/>
        </authorList>
    </citation>
    <scope>NUCLEOTIDE SEQUENCE [LARGE SCALE GENOMIC DNA]</scope>
    <source>
        <strain evidence="6 7">JCM 13498</strain>
    </source>
</reference>
<comment type="caution">
    <text evidence="6">The sequence shown here is derived from an EMBL/GenBank/DDBJ whole genome shotgun (WGS) entry which is preliminary data.</text>
</comment>
<dbReference type="EMBL" id="BLAX01000001">
    <property type="protein sequence ID" value="GET34780.1"/>
    <property type="molecule type" value="Genomic_DNA"/>
</dbReference>
<evidence type="ECO:0000259" key="5">
    <source>
        <dbReference type="PROSITE" id="PS01124"/>
    </source>
</evidence>
<name>A0A5M4B3R0_9BACT</name>
<dbReference type="InterPro" id="IPR019734">
    <property type="entry name" value="TPR_rpt"/>
</dbReference>
<keyword evidence="4" id="KW-0472">Membrane</keyword>
<evidence type="ECO:0000256" key="2">
    <source>
        <dbReference type="ARBA" id="ARBA00023125"/>
    </source>
</evidence>
<dbReference type="AlphaFoldDB" id="A0A5M4B3R0"/>
<accession>A0A5M4B3R0</accession>
<dbReference type="Gene3D" id="1.10.10.60">
    <property type="entry name" value="Homeodomain-like"/>
    <property type="match status" value="1"/>
</dbReference>
<dbReference type="PANTHER" id="PTHR43280">
    <property type="entry name" value="ARAC-FAMILY TRANSCRIPTIONAL REGULATOR"/>
    <property type="match status" value="1"/>
</dbReference>
<dbReference type="SUPFAM" id="SSF48452">
    <property type="entry name" value="TPR-like"/>
    <property type="match status" value="2"/>
</dbReference>
<sequence>MDRQTTNSQTFVQKLTEIIETNLKNEQFGVSELAREMGMSRSNLYTKIKRITKKSVSRFISEVRLKKAMELLKQTSLTVSEVSYEVGFGSPTYFSKCFHDHYGVSPGEVNKDNESYSESEPTPQHDIDILKRRNKTKLIFAATTVIILVIISFMVVKPLSFRERNEEKSIAVLPLKNLTGETENDYLVDGIHDALIGELGRIESLRVISRTSTLRYRDSNMLLKDIANELGVNTIMEGSIIGAGDSLRMLIQLIDVFPKERHILSNEYHDGISNILTLQSEVVKDIAKKTDLKLSKKEEQQLNRARTINPETYKAYLRGMYYVNQGTKESFEKGIGYLNEAIKKDPGDPLAYAGLALGYATKGHGQLESEESFRRAMSAANKAIKLDPTIDEAYTALALLYLYDLWDWAKAKETFEGALANNPNNAIANAHFAWYYALFGDFEESVRYAKRAVMIEPLSASYNAWLAMLYIHIEEYNLAENYARKALSIKEDTPYGYFVLGEICIIKGQYQQAIEYQEKLPKKGTYYKVMRGYAYVKAGQREKALELWNEIEDYAKNHRVNCCYRGMMAAYLGFTDKAFELLNEAIDRKDYPVIYINTYVFTESIRNDPRFDKLLVRLNLPTGKSPVTAHHKSNNLIKNDHFICPDFMYSPDNLSFKEHYFDIVSTQQTII</sequence>
<protein>
    <recommendedName>
        <fullName evidence="5">HTH araC/xylS-type domain-containing protein</fullName>
    </recommendedName>
</protein>
<keyword evidence="3" id="KW-0804">Transcription</keyword>
<organism evidence="6 7">
    <name type="scientific">Prolixibacter bellariivorans</name>
    <dbReference type="NCBI Taxonomy" id="314319"/>
    <lineage>
        <taxon>Bacteria</taxon>
        <taxon>Pseudomonadati</taxon>
        <taxon>Bacteroidota</taxon>
        <taxon>Bacteroidia</taxon>
        <taxon>Marinilabiliales</taxon>
        <taxon>Prolixibacteraceae</taxon>
        <taxon>Prolixibacter</taxon>
    </lineage>
</organism>
<keyword evidence="4" id="KW-1133">Transmembrane helix</keyword>
<dbReference type="GO" id="GO:0043565">
    <property type="term" value="F:sequence-specific DNA binding"/>
    <property type="evidence" value="ECO:0007669"/>
    <property type="project" value="InterPro"/>
</dbReference>
<evidence type="ECO:0000256" key="1">
    <source>
        <dbReference type="ARBA" id="ARBA00023015"/>
    </source>
</evidence>
<dbReference type="SMART" id="SM00342">
    <property type="entry name" value="HTH_ARAC"/>
    <property type="match status" value="1"/>
</dbReference>
<evidence type="ECO:0000256" key="4">
    <source>
        <dbReference type="SAM" id="Phobius"/>
    </source>
</evidence>
<dbReference type="Pfam" id="PF12833">
    <property type="entry name" value="HTH_18"/>
    <property type="match status" value="1"/>
</dbReference>
<evidence type="ECO:0000313" key="7">
    <source>
        <dbReference type="Proteomes" id="UP000391834"/>
    </source>
</evidence>
<dbReference type="Gene3D" id="3.40.50.10070">
    <property type="entry name" value="TolB, N-terminal domain"/>
    <property type="match status" value="1"/>
</dbReference>
<dbReference type="InterPro" id="IPR011990">
    <property type="entry name" value="TPR-like_helical_dom_sf"/>
</dbReference>
<dbReference type="Gene3D" id="1.25.40.10">
    <property type="entry name" value="Tetratricopeptide repeat domain"/>
    <property type="match status" value="1"/>
</dbReference>
<dbReference type="InterPro" id="IPR009057">
    <property type="entry name" value="Homeodomain-like_sf"/>
</dbReference>
<proteinExistence type="predicted"/>